<dbReference type="InterPro" id="IPR041583">
    <property type="entry name" value="TetR_C_31"/>
</dbReference>
<dbReference type="InterPro" id="IPR001647">
    <property type="entry name" value="HTH_TetR"/>
</dbReference>
<reference evidence="4" key="1">
    <citation type="submission" date="2021-03" db="EMBL/GenBank/DDBJ databases">
        <title>Whole genome shotgun sequence of Actinoplanes consettensis NBRC 14913.</title>
        <authorList>
            <person name="Komaki H."/>
            <person name="Tamura T."/>
        </authorList>
    </citation>
    <scope>NUCLEOTIDE SEQUENCE</scope>
    <source>
        <strain evidence="4">NBRC 14913</strain>
    </source>
</reference>
<dbReference type="InterPro" id="IPR050109">
    <property type="entry name" value="HTH-type_TetR-like_transc_reg"/>
</dbReference>
<protein>
    <submittedName>
        <fullName evidence="4">TetR family transcriptional regulator</fullName>
    </submittedName>
</protein>
<comment type="caution">
    <text evidence="4">The sequence shown here is derived from an EMBL/GenBank/DDBJ whole genome shotgun (WGS) entry which is preliminary data.</text>
</comment>
<dbReference type="Pfam" id="PF17940">
    <property type="entry name" value="TetR_C_31"/>
    <property type="match status" value="1"/>
</dbReference>
<organism evidence="4 5">
    <name type="scientific">Winogradskya consettensis</name>
    <dbReference type="NCBI Taxonomy" id="113560"/>
    <lineage>
        <taxon>Bacteria</taxon>
        <taxon>Bacillati</taxon>
        <taxon>Actinomycetota</taxon>
        <taxon>Actinomycetes</taxon>
        <taxon>Micromonosporales</taxon>
        <taxon>Micromonosporaceae</taxon>
        <taxon>Winogradskya</taxon>
    </lineage>
</organism>
<evidence type="ECO:0000313" key="4">
    <source>
        <dbReference type="EMBL" id="GIM66203.1"/>
    </source>
</evidence>
<dbReference type="InterPro" id="IPR009057">
    <property type="entry name" value="Homeodomain-like_sf"/>
</dbReference>
<dbReference type="Pfam" id="PF00440">
    <property type="entry name" value="TetR_N"/>
    <property type="match status" value="1"/>
</dbReference>
<proteinExistence type="predicted"/>
<dbReference type="Gene3D" id="1.10.357.10">
    <property type="entry name" value="Tetracycline Repressor, domain 2"/>
    <property type="match status" value="1"/>
</dbReference>
<evidence type="ECO:0000259" key="2">
    <source>
        <dbReference type="Pfam" id="PF00440"/>
    </source>
</evidence>
<dbReference type="AlphaFoldDB" id="A0A919VR38"/>
<dbReference type="SUPFAM" id="SSF46689">
    <property type="entry name" value="Homeodomain-like"/>
    <property type="match status" value="1"/>
</dbReference>
<name>A0A919VR38_9ACTN</name>
<dbReference type="SUPFAM" id="SSF48498">
    <property type="entry name" value="Tetracyclin repressor-like, C-terminal domain"/>
    <property type="match status" value="1"/>
</dbReference>
<keyword evidence="5" id="KW-1185">Reference proteome</keyword>
<dbReference type="PANTHER" id="PTHR30055">
    <property type="entry name" value="HTH-TYPE TRANSCRIPTIONAL REGULATOR RUTR"/>
    <property type="match status" value="1"/>
</dbReference>
<dbReference type="GO" id="GO:0003700">
    <property type="term" value="F:DNA-binding transcription factor activity"/>
    <property type="evidence" value="ECO:0007669"/>
    <property type="project" value="TreeGrafter"/>
</dbReference>
<feature type="domain" description="HTH tetR-type" evidence="2">
    <location>
        <begin position="10"/>
        <end position="57"/>
    </location>
</feature>
<evidence type="ECO:0000259" key="3">
    <source>
        <dbReference type="Pfam" id="PF17940"/>
    </source>
</evidence>
<keyword evidence="1" id="KW-0238">DNA-binding</keyword>
<dbReference type="GO" id="GO:0000976">
    <property type="term" value="F:transcription cis-regulatory region binding"/>
    <property type="evidence" value="ECO:0007669"/>
    <property type="project" value="TreeGrafter"/>
</dbReference>
<dbReference type="Proteomes" id="UP000680865">
    <property type="component" value="Unassembled WGS sequence"/>
</dbReference>
<accession>A0A919VR38</accession>
<sequence>MATMGQREKLLEGAKRCLSERGYAHTTARDIVAASDGANLGSIGYHYGSTQGLLNAAMLSAIEEWGDAVGAALATGGGDEYGDPLVSYWRRTLSTLETHRATWLASIEAMIQSEHSPELRGQIADGMQQGRSGLAAMLTGREEEGLDDGTVRSVGSVAMALMSGVMIQWLIDPARAPSAEQVAAGIRALAVIG</sequence>
<feature type="domain" description="Tetracyclin repressor-like C-terminal group 31" evidence="3">
    <location>
        <begin position="85"/>
        <end position="189"/>
    </location>
</feature>
<dbReference type="InterPro" id="IPR036271">
    <property type="entry name" value="Tet_transcr_reg_TetR-rel_C_sf"/>
</dbReference>
<dbReference type="PANTHER" id="PTHR30055:SF219">
    <property type="entry name" value="TRANSCRIPTIONAL REGULATORY PROTEIN"/>
    <property type="match status" value="1"/>
</dbReference>
<dbReference type="EMBL" id="BOQP01000001">
    <property type="protein sequence ID" value="GIM66203.1"/>
    <property type="molecule type" value="Genomic_DNA"/>
</dbReference>
<evidence type="ECO:0000256" key="1">
    <source>
        <dbReference type="ARBA" id="ARBA00023125"/>
    </source>
</evidence>
<evidence type="ECO:0000313" key="5">
    <source>
        <dbReference type="Proteomes" id="UP000680865"/>
    </source>
</evidence>
<gene>
    <name evidence="4" type="primary">acrR</name>
    <name evidence="4" type="ORF">Aco04nite_00910</name>
</gene>